<evidence type="ECO:0000256" key="1">
    <source>
        <dbReference type="SAM" id="MobiDB-lite"/>
    </source>
</evidence>
<feature type="compositionally biased region" description="Basic and acidic residues" evidence="1">
    <location>
        <begin position="17"/>
        <end position="29"/>
    </location>
</feature>
<keyword evidence="3" id="KW-1185">Reference proteome</keyword>
<feature type="region of interest" description="Disordered" evidence="1">
    <location>
        <begin position="1"/>
        <end position="52"/>
    </location>
</feature>
<feature type="region of interest" description="Disordered" evidence="1">
    <location>
        <begin position="88"/>
        <end position="115"/>
    </location>
</feature>
<feature type="non-terminal residue" evidence="2">
    <location>
        <position position="1"/>
    </location>
</feature>
<organism evidence="2 3">
    <name type="scientific">Xenoophorus captivus</name>
    <dbReference type="NCBI Taxonomy" id="1517983"/>
    <lineage>
        <taxon>Eukaryota</taxon>
        <taxon>Metazoa</taxon>
        <taxon>Chordata</taxon>
        <taxon>Craniata</taxon>
        <taxon>Vertebrata</taxon>
        <taxon>Euteleostomi</taxon>
        <taxon>Actinopterygii</taxon>
        <taxon>Neopterygii</taxon>
        <taxon>Teleostei</taxon>
        <taxon>Neoteleostei</taxon>
        <taxon>Acanthomorphata</taxon>
        <taxon>Ovalentaria</taxon>
        <taxon>Atherinomorphae</taxon>
        <taxon>Cyprinodontiformes</taxon>
        <taxon>Goodeidae</taxon>
        <taxon>Xenoophorus</taxon>
    </lineage>
</organism>
<name>A0ABV0Q739_9TELE</name>
<evidence type="ECO:0000313" key="3">
    <source>
        <dbReference type="Proteomes" id="UP001434883"/>
    </source>
</evidence>
<proteinExistence type="predicted"/>
<evidence type="ECO:0000313" key="2">
    <source>
        <dbReference type="EMBL" id="MEQ2191301.1"/>
    </source>
</evidence>
<reference evidence="2 3" key="1">
    <citation type="submission" date="2021-06" db="EMBL/GenBank/DDBJ databases">
        <authorList>
            <person name="Palmer J.M."/>
        </authorList>
    </citation>
    <scope>NUCLEOTIDE SEQUENCE [LARGE SCALE GENOMIC DNA]</scope>
    <source>
        <strain evidence="2 3">XC_2019</strain>
        <tissue evidence="2">Muscle</tissue>
    </source>
</reference>
<gene>
    <name evidence="2" type="ORF">XENOCAPTIV_026133</name>
</gene>
<dbReference type="EMBL" id="JAHRIN010000641">
    <property type="protein sequence ID" value="MEQ2191301.1"/>
    <property type="molecule type" value="Genomic_DNA"/>
</dbReference>
<dbReference type="Proteomes" id="UP001434883">
    <property type="component" value="Unassembled WGS sequence"/>
</dbReference>
<accession>A0ABV0Q739</accession>
<protein>
    <submittedName>
        <fullName evidence="2">Uncharacterized protein</fullName>
    </submittedName>
</protein>
<sequence length="115" mass="11317">DQCAEGDTGDQTAVGRKFREEGQDDKPGEVQEAGGDGGDGTQVASDEEPAHLEVGIRSPAATQEAGGNVGCTPAAACPGAVIGVTDAPKVSSAERGSFSDPSQEASGEAPMGGNT</sequence>
<comment type="caution">
    <text evidence="2">The sequence shown here is derived from an EMBL/GenBank/DDBJ whole genome shotgun (WGS) entry which is preliminary data.</text>
</comment>